<dbReference type="Gene3D" id="3.90.25.10">
    <property type="entry name" value="UDP-galactose 4-epimerase, domain 1"/>
    <property type="match status" value="1"/>
</dbReference>
<sequence>MTTFLVTGSHGWVGGHLRRILAERGHQVVGAGRRPRTAGTAERYLEVDLRDGRATAAAVAAVRPDVVVHLAGALPQRVADVDELIADVVPPTYHLCRALRAVEGVDRPPRLVVVGSSAQYGAVPRERNPVTEEVAALPLGAYGHAKAAAESLALAMGADGRISVTAARPFNHVGPGEGTATVAGALARRVADVATGRLARVRVADLDAVRDFTDVRDVARAYADIADAGRPGRTYNVCSGRAVSVGAVLRVLLDVAGLDESVVDVADGGAGGVRYQVGSADRLTAEVGWKPERELRESLGDLLGELVDRHPTDEESKR</sequence>
<protein>
    <submittedName>
        <fullName evidence="3">Nucleoside-diphosphate-sugar epimerase</fullName>
    </submittedName>
</protein>
<evidence type="ECO:0000313" key="4">
    <source>
        <dbReference type="Proteomes" id="UP000199699"/>
    </source>
</evidence>
<dbReference type="InterPro" id="IPR001509">
    <property type="entry name" value="Epimerase_deHydtase"/>
</dbReference>
<evidence type="ECO:0000313" key="3">
    <source>
        <dbReference type="EMBL" id="SCL29049.1"/>
    </source>
</evidence>
<dbReference type="Proteomes" id="UP000199699">
    <property type="component" value="Unassembled WGS sequence"/>
</dbReference>
<comment type="similarity">
    <text evidence="1">Belongs to the NAD(P)-dependent epimerase/dehydratase family.</text>
</comment>
<dbReference type="Gene3D" id="3.40.50.720">
    <property type="entry name" value="NAD(P)-binding Rossmann-like Domain"/>
    <property type="match status" value="1"/>
</dbReference>
<evidence type="ECO:0000256" key="1">
    <source>
        <dbReference type="ARBA" id="ARBA00007637"/>
    </source>
</evidence>
<name>A0A1C6SID1_9ACTN</name>
<dbReference type="InterPro" id="IPR036291">
    <property type="entry name" value="NAD(P)-bd_dom_sf"/>
</dbReference>
<dbReference type="AlphaFoldDB" id="A0A1C6SID1"/>
<dbReference type="RefSeq" id="WP_175440126.1">
    <property type="nucleotide sequence ID" value="NZ_FMHT01000003.1"/>
</dbReference>
<accession>A0A1C6SID1</accession>
<dbReference type="EMBL" id="FMHT01000003">
    <property type="protein sequence ID" value="SCL29049.1"/>
    <property type="molecule type" value="Genomic_DNA"/>
</dbReference>
<proteinExistence type="inferred from homology"/>
<feature type="domain" description="NAD-dependent epimerase/dehydratase" evidence="2">
    <location>
        <begin position="5"/>
        <end position="238"/>
    </location>
</feature>
<gene>
    <name evidence="3" type="ORF">GA0070616_3809</name>
</gene>
<organism evidence="3 4">
    <name type="scientific">Micromonospora nigra</name>
    <dbReference type="NCBI Taxonomy" id="145857"/>
    <lineage>
        <taxon>Bacteria</taxon>
        <taxon>Bacillati</taxon>
        <taxon>Actinomycetota</taxon>
        <taxon>Actinomycetes</taxon>
        <taxon>Micromonosporales</taxon>
        <taxon>Micromonosporaceae</taxon>
        <taxon>Micromonospora</taxon>
    </lineage>
</organism>
<dbReference type="STRING" id="145857.GA0070616_3809"/>
<evidence type="ECO:0000259" key="2">
    <source>
        <dbReference type="Pfam" id="PF01370"/>
    </source>
</evidence>
<reference evidence="3 4" key="1">
    <citation type="submission" date="2016-06" db="EMBL/GenBank/DDBJ databases">
        <authorList>
            <person name="Kjaerup R.B."/>
            <person name="Dalgaard T.S."/>
            <person name="Juul-Madsen H.R."/>
        </authorList>
    </citation>
    <scope>NUCLEOTIDE SEQUENCE [LARGE SCALE GENOMIC DNA]</scope>
    <source>
        <strain evidence="3 4">DSM 43818</strain>
    </source>
</reference>
<keyword evidence="4" id="KW-1185">Reference proteome</keyword>
<dbReference type="Pfam" id="PF01370">
    <property type="entry name" value="Epimerase"/>
    <property type="match status" value="1"/>
</dbReference>
<dbReference type="SUPFAM" id="SSF51735">
    <property type="entry name" value="NAD(P)-binding Rossmann-fold domains"/>
    <property type="match status" value="1"/>
</dbReference>
<dbReference type="PANTHER" id="PTHR43000">
    <property type="entry name" value="DTDP-D-GLUCOSE 4,6-DEHYDRATASE-RELATED"/>
    <property type="match status" value="1"/>
</dbReference>